<evidence type="ECO:0000256" key="2">
    <source>
        <dbReference type="ARBA" id="ARBA00022692"/>
    </source>
</evidence>
<dbReference type="PROSITE" id="PS50216">
    <property type="entry name" value="DHHC"/>
    <property type="match status" value="1"/>
</dbReference>
<feature type="transmembrane region" description="Helical" evidence="8">
    <location>
        <begin position="345"/>
        <end position="367"/>
    </location>
</feature>
<feature type="transmembrane region" description="Helical" evidence="8">
    <location>
        <begin position="518"/>
        <end position="540"/>
    </location>
</feature>
<accession>A0A8S1K8Y4</accession>
<sequence>MNTEIELDQKNSFTSPLITKKENNQKNIQIVNRSSSIYQINQDLLRSQINENIEKSFSEFQSIEELKRLLPQINYKKALNMLMKATQEGDVQEIQVILDDLKNRKEKLRLNDQLDQKKQTLLHVACFKNLPTIVEQLLENVKKNSTQNEFEEWINKVNQDQFASVHFAAYVGSIEILEMLSKAGADMNIKNSQGQNALSVAAQGDQVQAMVWLYLQGQSIVEQDSQGGTPLHWATYFDSLFALQFLLSWLSKLPNYSYYINLKDGEGMTPLHLAAVTGNSRIAKKLIQKGANKNIRDVKNQTPAQAALENQQNGVYEILMKNNCLLEFFNIKQSVKPPSISWTQIIAFFIIYFYCMIGTILFIYPFYTEGNLIWLQIISICSFILGIILYFLTMFIRPGYIRKNTDQYQLFKLLNDYEPWEVCSECLIKKPERSRHCEFCKQCIVVYDHHCPWVNNCIGAKNYFIYFFFITIIWINLLHIIIVNSIFIGQEYTKTNFTYPWFNNMILYQSQTLFINKIIVQSIILFLSVLFIIAVSHLLYGQIITLFTNRTTFEKYKQTENFTQNTAKSKSQKQLSQQSIKNEDQKIQYSFKNCVLMCCENANNPVFQ</sequence>
<protein>
    <recommendedName>
        <fullName evidence="8">Palmitoyltransferase</fullName>
        <ecNumber evidence="8">2.3.1.225</ecNumber>
    </recommendedName>
</protein>
<keyword evidence="4 8" id="KW-1133">Transmembrane helix</keyword>
<dbReference type="GO" id="GO:0019706">
    <property type="term" value="F:protein-cysteine S-palmitoyltransferase activity"/>
    <property type="evidence" value="ECO:0007669"/>
    <property type="project" value="UniProtKB-EC"/>
</dbReference>
<feature type="repeat" description="ANK" evidence="7">
    <location>
        <begin position="160"/>
        <end position="192"/>
    </location>
</feature>
<evidence type="ECO:0000256" key="4">
    <source>
        <dbReference type="ARBA" id="ARBA00022989"/>
    </source>
</evidence>
<feature type="transmembrane region" description="Helical" evidence="8">
    <location>
        <begin position="463"/>
        <end position="488"/>
    </location>
</feature>
<dbReference type="PROSITE" id="PS50297">
    <property type="entry name" value="ANK_REP_REGION"/>
    <property type="match status" value="2"/>
</dbReference>
<reference evidence="10" key="1">
    <citation type="submission" date="2021-01" db="EMBL/GenBank/DDBJ databases">
        <authorList>
            <consortium name="Genoscope - CEA"/>
            <person name="William W."/>
        </authorList>
    </citation>
    <scope>NUCLEOTIDE SEQUENCE</scope>
</reference>
<keyword evidence="2 8" id="KW-0812">Transmembrane</keyword>
<evidence type="ECO:0000256" key="5">
    <source>
        <dbReference type="ARBA" id="ARBA00023043"/>
    </source>
</evidence>
<dbReference type="PANTHER" id="PTHR24161:SF85">
    <property type="entry name" value="PALMITOYLTRANSFERASE HIP14"/>
    <property type="match status" value="1"/>
</dbReference>
<comment type="similarity">
    <text evidence="8">Belongs to the DHHC palmitoyltransferase family.</text>
</comment>
<proteinExistence type="inferred from homology"/>
<comment type="caution">
    <text evidence="10">The sequence shown here is derived from an EMBL/GenBank/DDBJ whole genome shotgun (WGS) entry which is preliminary data.</text>
</comment>
<keyword evidence="5 7" id="KW-0040">ANK repeat</keyword>
<dbReference type="Pfam" id="PF01529">
    <property type="entry name" value="DHHC"/>
    <property type="match status" value="1"/>
</dbReference>
<evidence type="ECO:0000313" key="11">
    <source>
        <dbReference type="Proteomes" id="UP000692954"/>
    </source>
</evidence>
<keyword evidence="8" id="KW-0808">Transferase</keyword>
<evidence type="ECO:0000256" key="8">
    <source>
        <dbReference type="RuleBase" id="RU079119"/>
    </source>
</evidence>
<dbReference type="GO" id="GO:0016020">
    <property type="term" value="C:membrane"/>
    <property type="evidence" value="ECO:0007669"/>
    <property type="project" value="UniProtKB-SubCell"/>
</dbReference>
<evidence type="ECO:0000256" key="6">
    <source>
        <dbReference type="ARBA" id="ARBA00023136"/>
    </source>
</evidence>
<gene>
    <name evidence="10" type="ORF">PSON_ATCC_30995.1.T0040536</name>
</gene>
<evidence type="ECO:0000256" key="7">
    <source>
        <dbReference type="PROSITE-ProRule" id="PRU00023"/>
    </source>
</evidence>
<dbReference type="InterPro" id="IPR002110">
    <property type="entry name" value="Ankyrin_rpt"/>
</dbReference>
<comment type="catalytic activity">
    <reaction evidence="8">
        <text>L-cysteinyl-[protein] + hexadecanoyl-CoA = S-hexadecanoyl-L-cysteinyl-[protein] + CoA</text>
        <dbReference type="Rhea" id="RHEA:36683"/>
        <dbReference type="Rhea" id="RHEA-COMP:10131"/>
        <dbReference type="Rhea" id="RHEA-COMP:11032"/>
        <dbReference type="ChEBI" id="CHEBI:29950"/>
        <dbReference type="ChEBI" id="CHEBI:57287"/>
        <dbReference type="ChEBI" id="CHEBI:57379"/>
        <dbReference type="ChEBI" id="CHEBI:74151"/>
        <dbReference type="EC" id="2.3.1.225"/>
    </reaction>
</comment>
<comment type="subcellular location">
    <subcellularLocation>
        <location evidence="1">Membrane</location>
        <topology evidence="1">Multi-pass membrane protein</topology>
    </subcellularLocation>
</comment>
<dbReference type="EMBL" id="CAJJDN010000004">
    <property type="protein sequence ID" value="CAD8050225.1"/>
    <property type="molecule type" value="Genomic_DNA"/>
</dbReference>
<evidence type="ECO:0000259" key="9">
    <source>
        <dbReference type="Pfam" id="PF01529"/>
    </source>
</evidence>
<organism evidence="10 11">
    <name type="scientific">Paramecium sonneborni</name>
    <dbReference type="NCBI Taxonomy" id="65129"/>
    <lineage>
        <taxon>Eukaryota</taxon>
        <taxon>Sar</taxon>
        <taxon>Alveolata</taxon>
        <taxon>Ciliophora</taxon>
        <taxon>Intramacronucleata</taxon>
        <taxon>Oligohymenophorea</taxon>
        <taxon>Peniculida</taxon>
        <taxon>Parameciidae</taxon>
        <taxon>Paramecium</taxon>
    </lineage>
</organism>
<keyword evidence="6 8" id="KW-0472">Membrane</keyword>
<dbReference type="AlphaFoldDB" id="A0A8S1K8Y4"/>
<keyword evidence="8" id="KW-0012">Acyltransferase</keyword>
<dbReference type="Proteomes" id="UP000692954">
    <property type="component" value="Unassembled WGS sequence"/>
</dbReference>
<keyword evidence="3" id="KW-0677">Repeat</keyword>
<dbReference type="SMART" id="SM00248">
    <property type="entry name" value="ANK"/>
    <property type="match status" value="5"/>
</dbReference>
<dbReference type="PROSITE" id="PS50088">
    <property type="entry name" value="ANK_REPEAT"/>
    <property type="match status" value="2"/>
</dbReference>
<feature type="transmembrane region" description="Helical" evidence="8">
    <location>
        <begin position="373"/>
        <end position="393"/>
    </location>
</feature>
<dbReference type="PANTHER" id="PTHR24161">
    <property type="entry name" value="ANK_REP_REGION DOMAIN-CONTAINING PROTEIN-RELATED"/>
    <property type="match status" value="1"/>
</dbReference>
<evidence type="ECO:0000313" key="10">
    <source>
        <dbReference type="EMBL" id="CAD8050225.1"/>
    </source>
</evidence>
<dbReference type="OrthoDB" id="331948at2759"/>
<name>A0A8S1K8Y4_9CILI</name>
<feature type="domain" description="Palmitoyltransferase DHHC" evidence="9">
    <location>
        <begin position="419"/>
        <end position="558"/>
    </location>
</feature>
<evidence type="ECO:0000256" key="1">
    <source>
        <dbReference type="ARBA" id="ARBA00004141"/>
    </source>
</evidence>
<dbReference type="EC" id="2.3.1.225" evidence="8"/>
<comment type="domain">
    <text evidence="8">The DHHC domain is required for palmitoyltransferase activity.</text>
</comment>
<keyword evidence="11" id="KW-1185">Reference proteome</keyword>
<dbReference type="Pfam" id="PF12796">
    <property type="entry name" value="Ank_2"/>
    <property type="match status" value="2"/>
</dbReference>
<feature type="repeat" description="ANK" evidence="7">
    <location>
        <begin position="266"/>
        <end position="298"/>
    </location>
</feature>
<dbReference type="InterPro" id="IPR001594">
    <property type="entry name" value="Palmitoyltrfase_DHHC"/>
</dbReference>
<evidence type="ECO:0000256" key="3">
    <source>
        <dbReference type="ARBA" id="ARBA00022737"/>
    </source>
</evidence>